<dbReference type="SMART" id="SM00317">
    <property type="entry name" value="SET"/>
    <property type="match status" value="1"/>
</dbReference>
<comment type="subunit">
    <text evidence="5">Homodimer.</text>
</comment>
<dbReference type="Gene3D" id="2.170.270.10">
    <property type="entry name" value="SET domain"/>
    <property type="match status" value="1"/>
</dbReference>
<dbReference type="FunFam" id="2.170.270.10:FF:000013">
    <property type="entry name" value="Histone-lysine N-methyltransferase SMYD1 isoform 1"/>
    <property type="match status" value="1"/>
</dbReference>
<name>A0A9Q0EFG8_9TELE</name>
<evidence type="ECO:0000256" key="23">
    <source>
        <dbReference type="ARBA" id="ARBA00022989"/>
    </source>
</evidence>
<keyword evidence="38" id="KW-1185">Reference proteome</keyword>
<keyword evidence="19" id="KW-0769">Symport</keyword>
<dbReference type="PRINTS" id="PR00173">
    <property type="entry name" value="EDTRNSPORT"/>
</dbReference>
<keyword evidence="25" id="KW-0915">Sodium</keyword>
<feature type="domain" description="SET" evidence="35">
    <location>
        <begin position="743"/>
        <end position="995"/>
    </location>
</feature>
<dbReference type="InterPro" id="IPR002347">
    <property type="entry name" value="SDR_fam"/>
</dbReference>
<dbReference type="Gene3D" id="1.10.220.160">
    <property type="match status" value="1"/>
</dbReference>
<dbReference type="SUPFAM" id="SSF82199">
    <property type="entry name" value="SET domain"/>
    <property type="match status" value="1"/>
</dbReference>
<dbReference type="GO" id="GO:0005886">
    <property type="term" value="C:plasma membrane"/>
    <property type="evidence" value="ECO:0007669"/>
    <property type="project" value="UniProtKB-SubCell"/>
</dbReference>
<keyword evidence="16" id="KW-0479">Metal-binding</keyword>
<evidence type="ECO:0000256" key="15">
    <source>
        <dbReference type="ARBA" id="ARBA00022692"/>
    </source>
</evidence>
<protein>
    <recommendedName>
        <fullName evidence="28">Excitatory amino acid transporter 1</fullName>
        <ecNumber evidence="7">1.1.1.153</ecNumber>
        <ecNumber evidence="6">2.1.1.354</ecNumber>
    </recommendedName>
    <alternativeName>
        <fullName evidence="8">Sepiapterin reductase</fullName>
    </alternativeName>
</protein>
<dbReference type="FunFam" id="6.10.140.2220:FF:000005">
    <property type="entry name" value="Histone-lysine N-methyltransferase SMYD1 isoform 1"/>
    <property type="match status" value="1"/>
</dbReference>
<keyword evidence="18" id="KW-0862">Zinc</keyword>
<comment type="caution">
    <text evidence="37">The sequence shown here is derived from an EMBL/GenBank/DDBJ whole genome shotgun (WGS) entry which is preliminary data.</text>
</comment>
<keyword evidence="21" id="KW-0630">Potassium</keyword>
<dbReference type="InterPro" id="IPR036291">
    <property type="entry name" value="NAD(P)-bd_dom_sf"/>
</dbReference>
<evidence type="ECO:0000256" key="24">
    <source>
        <dbReference type="ARBA" id="ARBA00023002"/>
    </source>
</evidence>
<dbReference type="SUPFAM" id="SSF51735">
    <property type="entry name" value="NAD(P)-binding Rossmann-fold domains"/>
    <property type="match status" value="1"/>
</dbReference>
<keyword evidence="14" id="KW-0949">S-adenosyl-L-methionine</keyword>
<dbReference type="PANTHER" id="PTHR11958:SF24">
    <property type="entry name" value="EXCITATORY AMINO ACID TRANSPORTER 1"/>
    <property type="match status" value="1"/>
</dbReference>
<evidence type="ECO:0000256" key="7">
    <source>
        <dbReference type="ARBA" id="ARBA00013075"/>
    </source>
</evidence>
<dbReference type="OrthoDB" id="5877963at2759"/>
<evidence type="ECO:0000256" key="30">
    <source>
        <dbReference type="ARBA" id="ARBA00047601"/>
    </source>
</evidence>
<feature type="transmembrane region" description="Helical" evidence="34">
    <location>
        <begin position="199"/>
        <end position="218"/>
    </location>
</feature>
<evidence type="ECO:0000256" key="34">
    <source>
        <dbReference type="SAM" id="Phobius"/>
    </source>
</evidence>
<evidence type="ECO:0000256" key="4">
    <source>
        <dbReference type="ARBA" id="ARBA00011233"/>
    </source>
</evidence>
<accession>A0A9Q0EFG8</accession>
<keyword evidence="10" id="KW-1003">Cell membrane</keyword>
<evidence type="ECO:0000256" key="18">
    <source>
        <dbReference type="ARBA" id="ARBA00022833"/>
    </source>
</evidence>
<dbReference type="GO" id="GO:0140009">
    <property type="term" value="P:L-aspartate import across plasma membrane"/>
    <property type="evidence" value="ECO:0007669"/>
    <property type="project" value="TreeGrafter"/>
</dbReference>
<dbReference type="InterPro" id="IPR018107">
    <property type="entry name" value="Na-dicarboxylate_symporter_CS"/>
</dbReference>
<feature type="transmembrane region" description="Helical" evidence="34">
    <location>
        <begin position="109"/>
        <end position="131"/>
    </location>
</feature>
<reference evidence="37" key="1">
    <citation type="submission" date="2022-07" db="EMBL/GenBank/DDBJ databases">
        <title>Chromosome-level genome of Muraenolepis orangiensis.</title>
        <authorList>
            <person name="Kim J."/>
        </authorList>
    </citation>
    <scope>NUCLEOTIDE SEQUENCE</scope>
    <source>
        <strain evidence="37">KU_S4_2022</strain>
        <tissue evidence="37">Muscle</tissue>
    </source>
</reference>
<dbReference type="CDD" id="cd05367">
    <property type="entry name" value="SPR-like_SDR_c"/>
    <property type="match status" value="1"/>
</dbReference>
<dbReference type="Pfam" id="PF00106">
    <property type="entry name" value="adh_short"/>
    <property type="match status" value="1"/>
</dbReference>
<dbReference type="GO" id="GO:0015501">
    <property type="term" value="F:glutamate:sodium symporter activity"/>
    <property type="evidence" value="ECO:0007669"/>
    <property type="project" value="TreeGrafter"/>
</dbReference>
<keyword evidence="26 34" id="KW-0472">Membrane</keyword>
<dbReference type="Gene3D" id="6.10.140.2220">
    <property type="match status" value="1"/>
</dbReference>
<dbReference type="AlphaFoldDB" id="A0A9Q0EFG8"/>
<evidence type="ECO:0000313" key="37">
    <source>
        <dbReference type="EMBL" id="KAJ3605826.1"/>
    </source>
</evidence>
<evidence type="ECO:0000256" key="14">
    <source>
        <dbReference type="ARBA" id="ARBA00022691"/>
    </source>
</evidence>
<keyword evidence="12" id="KW-0489">Methyltransferase</keyword>
<comment type="similarity">
    <text evidence="3">Belongs to the sepiapterin reductase family.</text>
</comment>
<feature type="transmembrane region" description="Helical" evidence="34">
    <location>
        <begin position="77"/>
        <end position="97"/>
    </location>
</feature>
<comment type="subcellular location">
    <subcellularLocation>
        <location evidence="2">Cell membrane</location>
        <topology evidence="2">Multi-pass membrane protein</topology>
    </subcellularLocation>
    <subcellularLocation>
        <location evidence="1">Cytoplasm</location>
    </subcellularLocation>
</comment>
<dbReference type="FunFam" id="3.40.50.720:FF:000259">
    <property type="entry name" value="Sepiapterin reductase"/>
    <property type="match status" value="1"/>
</dbReference>
<keyword evidence="11" id="KW-0963">Cytoplasm</keyword>
<evidence type="ECO:0000256" key="29">
    <source>
        <dbReference type="ARBA" id="ARBA00047571"/>
    </source>
</evidence>
<feature type="domain" description="MYND-type" evidence="36">
    <location>
        <begin position="793"/>
        <end position="831"/>
    </location>
</feature>
<dbReference type="GO" id="GO:0008270">
    <property type="term" value="F:zinc ion binding"/>
    <property type="evidence" value="ECO:0007669"/>
    <property type="project" value="UniProtKB-KW"/>
</dbReference>
<gene>
    <name evidence="37" type="ORF">NHX12_027870</name>
</gene>
<dbReference type="GO" id="GO:0005737">
    <property type="term" value="C:cytoplasm"/>
    <property type="evidence" value="ECO:0007669"/>
    <property type="project" value="UniProtKB-SubCell"/>
</dbReference>
<dbReference type="InterPro" id="IPR006393">
    <property type="entry name" value="Sepiapterin_red"/>
</dbReference>
<evidence type="ECO:0000256" key="9">
    <source>
        <dbReference type="ARBA" id="ARBA00022448"/>
    </source>
</evidence>
<evidence type="ECO:0000256" key="10">
    <source>
        <dbReference type="ARBA" id="ARBA00022475"/>
    </source>
</evidence>
<dbReference type="PROSITE" id="PS50280">
    <property type="entry name" value="SET"/>
    <property type="match status" value="1"/>
</dbReference>
<dbReference type="SUPFAM" id="SSF118215">
    <property type="entry name" value="Proton glutamate symport protein"/>
    <property type="match status" value="1"/>
</dbReference>
<dbReference type="Gene3D" id="1.25.40.10">
    <property type="entry name" value="Tetratricopeptide repeat domain"/>
    <property type="match status" value="1"/>
</dbReference>
<keyword evidence="17 33" id="KW-0863">Zinc-finger</keyword>
<keyword evidence="13" id="KW-0808">Transferase</keyword>
<dbReference type="Pfam" id="PF00856">
    <property type="entry name" value="SET"/>
    <property type="match status" value="1"/>
</dbReference>
<evidence type="ECO:0000256" key="3">
    <source>
        <dbReference type="ARBA" id="ARBA00010483"/>
    </source>
</evidence>
<keyword evidence="9" id="KW-0813">Transport</keyword>
<dbReference type="InterPro" id="IPR046341">
    <property type="entry name" value="SET_dom_sf"/>
</dbReference>
<dbReference type="GO" id="GO:0032259">
    <property type="term" value="P:methylation"/>
    <property type="evidence" value="ECO:0007669"/>
    <property type="project" value="UniProtKB-KW"/>
</dbReference>
<dbReference type="Gene3D" id="3.40.50.720">
    <property type="entry name" value="NAD(P)-binding Rossmann-like Domain"/>
    <property type="match status" value="1"/>
</dbReference>
<keyword evidence="24" id="KW-0560">Oxidoreductase</keyword>
<keyword evidence="22" id="KW-0029">Amino-acid transport</keyword>
<comment type="catalytic activity">
    <reaction evidence="31">
        <text>K(+)(in) + L-aspartate(out) + 3 Na(+)(out) + H(+)(out) = K(+)(out) + L-aspartate(in) + 3 Na(+)(in) + H(+)(in)</text>
        <dbReference type="Rhea" id="RHEA:70851"/>
        <dbReference type="ChEBI" id="CHEBI:15378"/>
        <dbReference type="ChEBI" id="CHEBI:29101"/>
        <dbReference type="ChEBI" id="CHEBI:29103"/>
        <dbReference type="ChEBI" id="CHEBI:29991"/>
    </reaction>
</comment>
<evidence type="ECO:0000256" key="12">
    <source>
        <dbReference type="ARBA" id="ARBA00022603"/>
    </source>
</evidence>
<evidence type="ECO:0000256" key="5">
    <source>
        <dbReference type="ARBA" id="ARBA00011738"/>
    </source>
</evidence>
<feature type="transmembrane region" description="Helical" evidence="34">
    <location>
        <begin position="304"/>
        <end position="323"/>
    </location>
</feature>
<evidence type="ECO:0000256" key="11">
    <source>
        <dbReference type="ARBA" id="ARBA00022490"/>
    </source>
</evidence>
<dbReference type="InterPro" id="IPR050746">
    <property type="entry name" value="DAACS"/>
</dbReference>
<organism evidence="37 38">
    <name type="scientific">Muraenolepis orangiensis</name>
    <name type="common">Patagonian moray cod</name>
    <dbReference type="NCBI Taxonomy" id="630683"/>
    <lineage>
        <taxon>Eukaryota</taxon>
        <taxon>Metazoa</taxon>
        <taxon>Chordata</taxon>
        <taxon>Craniata</taxon>
        <taxon>Vertebrata</taxon>
        <taxon>Euteleostomi</taxon>
        <taxon>Actinopterygii</taxon>
        <taxon>Neopterygii</taxon>
        <taxon>Teleostei</taxon>
        <taxon>Neoteleostei</taxon>
        <taxon>Acanthomorphata</taxon>
        <taxon>Zeiogadaria</taxon>
        <taxon>Gadariae</taxon>
        <taxon>Gadiformes</taxon>
        <taxon>Muraenolepidoidei</taxon>
        <taxon>Muraenolepididae</taxon>
        <taxon>Muraenolepis</taxon>
    </lineage>
</organism>
<dbReference type="EC" id="2.1.1.354" evidence="6"/>
<dbReference type="GO" id="GO:0140999">
    <property type="term" value="F:histone H3K4 trimethyltransferase activity"/>
    <property type="evidence" value="ECO:0007669"/>
    <property type="project" value="UniProtKB-EC"/>
</dbReference>
<evidence type="ECO:0000259" key="35">
    <source>
        <dbReference type="PROSITE" id="PS50280"/>
    </source>
</evidence>
<keyword evidence="27" id="KW-0325">Glycoprotein</keyword>
<dbReference type="PROSITE" id="PS00713">
    <property type="entry name" value="NA_DICARBOXYL_SYMP_1"/>
    <property type="match status" value="1"/>
</dbReference>
<evidence type="ECO:0000256" key="13">
    <source>
        <dbReference type="ARBA" id="ARBA00022679"/>
    </source>
</evidence>
<dbReference type="GO" id="GO:0004757">
    <property type="term" value="F:sepiapterin reductase (NADP+) activity"/>
    <property type="evidence" value="ECO:0007669"/>
    <property type="project" value="UniProtKB-EC"/>
</dbReference>
<dbReference type="InterPro" id="IPR001214">
    <property type="entry name" value="SET_dom"/>
</dbReference>
<dbReference type="FunFam" id="1.25.40.10:FF:000132">
    <property type="entry name" value="Histone-lysine N-methyltransferase SMYD1 isoform 1"/>
    <property type="match status" value="1"/>
</dbReference>
<evidence type="ECO:0000256" key="17">
    <source>
        <dbReference type="ARBA" id="ARBA00022771"/>
    </source>
</evidence>
<evidence type="ECO:0000256" key="21">
    <source>
        <dbReference type="ARBA" id="ARBA00022958"/>
    </source>
</evidence>
<dbReference type="InterPro" id="IPR036458">
    <property type="entry name" value="Na:dicarbo_symporter_sf"/>
</dbReference>
<evidence type="ECO:0000313" key="38">
    <source>
        <dbReference type="Proteomes" id="UP001148018"/>
    </source>
</evidence>
<evidence type="ECO:0000256" key="26">
    <source>
        <dbReference type="ARBA" id="ARBA00023136"/>
    </source>
</evidence>
<evidence type="ECO:0000256" key="8">
    <source>
        <dbReference type="ARBA" id="ARBA00019170"/>
    </source>
</evidence>
<evidence type="ECO:0000256" key="22">
    <source>
        <dbReference type="ARBA" id="ARBA00022970"/>
    </source>
</evidence>
<feature type="transmembrane region" description="Helical" evidence="34">
    <location>
        <begin position="239"/>
        <end position="260"/>
    </location>
</feature>
<evidence type="ECO:0000256" key="20">
    <source>
        <dbReference type="ARBA" id="ARBA00022857"/>
    </source>
</evidence>
<evidence type="ECO:0000259" key="36">
    <source>
        <dbReference type="PROSITE" id="PS50865"/>
    </source>
</evidence>
<dbReference type="PROSITE" id="PS50865">
    <property type="entry name" value="ZF_MYND_2"/>
    <property type="match status" value="1"/>
</dbReference>
<dbReference type="Pfam" id="PF00375">
    <property type="entry name" value="SDF"/>
    <property type="match status" value="1"/>
</dbReference>
<proteinExistence type="inferred from homology"/>
<keyword evidence="20" id="KW-0521">NADP</keyword>
<evidence type="ECO:0000256" key="6">
    <source>
        <dbReference type="ARBA" id="ARBA00012182"/>
    </source>
</evidence>
<evidence type="ECO:0000256" key="1">
    <source>
        <dbReference type="ARBA" id="ARBA00004496"/>
    </source>
</evidence>
<dbReference type="GO" id="GO:0006729">
    <property type="term" value="P:tetrahydrobiopterin biosynthetic process"/>
    <property type="evidence" value="ECO:0007669"/>
    <property type="project" value="InterPro"/>
</dbReference>
<evidence type="ECO:0000256" key="19">
    <source>
        <dbReference type="ARBA" id="ARBA00022847"/>
    </source>
</evidence>
<evidence type="ECO:0000256" key="28">
    <source>
        <dbReference type="ARBA" id="ARBA00040946"/>
    </source>
</evidence>
<dbReference type="Pfam" id="PF01753">
    <property type="entry name" value="zf-MYND"/>
    <property type="match status" value="1"/>
</dbReference>
<dbReference type="EC" id="1.1.1.153" evidence="7"/>
<evidence type="ECO:0000256" key="33">
    <source>
        <dbReference type="PROSITE-ProRule" id="PRU00134"/>
    </source>
</evidence>
<evidence type="ECO:0000256" key="2">
    <source>
        <dbReference type="ARBA" id="ARBA00004651"/>
    </source>
</evidence>
<dbReference type="GO" id="GO:0098712">
    <property type="term" value="P:L-glutamate import across plasma membrane"/>
    <property type="evidence" value="ECO:0007669"/>
    <property type="project" value="TreeGrafter"/>
</dbReference>
<dbReference type="PROSITE" id="PS01360">
    <property type="entry name" value="ZF_MYND_1"/>
    <property type="match status" value="1"/>
</dbReference>
<comment type="catalytic activity">
    <reaction evidence="29">
        <text>L-lysyl(4)-[histone H3] + 3 S-adenosyl-L-methionine = N(6),N(6),N(6)-trimethyl-L-lysyl(4)-[histone H3] + 3 S-adenosyl-L-homocysteine + 3 H(+)</text>
        <dbReference type="Rhea" id="RHEA:60260"/>
        <dbReference type="Rhea" id="RHEA-COMP:15537"/>
        <dbReference type="Rhea" id="RHEA-COMP:15547"/>
        <dbReference type="ChEBI" id="CHEBI:15378"/>
        <dbReference type="ChEBI" id="CHEBI:29969"/>
        <dbReference type="ChEBI" id="CHEBI:57856"/>
        <dbReference type="ChEBI" id="CHEBI:59789"/>
        <dbReference type="ChEBI" id="CHEBI:61961"/>
        <dbReference type="EC" id="2.1.1.354"/>
    </reaction>
</comment>
<dbReference type="PANTHER" id="PTHR11958">
    <property type="entry name" value="SODIUM/DICARBOXYLATE SYMPORTER-RELATED"/>
    <property type="match status" value="1"/>
</dbReference>
<evidence type="ECO:0000256" key="27">
    <source>
        <dbReference type="ARBA" id="ARBA00023180"/>
    </source>
</evidence>
<comment type="subunit">
    <text evidence="4">Homotrimer.</text>
</comment>
<dbReference type="GO" id="GO:0015175">
    <property type="term" value="F:neutral L-amino acid transmembrane transporter activity"/>
    <property type="evidence" value="ECO:0007669"/>
    <property type="project" value="TreeGrafter"/>
</dbReference>
<comment type="catalytic activity">
    <reaction evidence="30">
        <text>K(+)(in) + L-glutamate(out) + 3 Na(+)(out) + H(+)(out) = K(+)(out) + L-glutamate(in) + 3 Na(+)(in) + H(+)(in)</text>
        <dbReference type="Rhea" id="RHEA:70699"/>
        <dbReference type="ChEBI" id="CHEBI:15378"/>
        <dbReference type="ChEBI" id="CHEBI:29101"/>
        <dbReference type="ChEBI" id="CHEBI:29103"/>
        <dbReference type="ChEBI" id="CHEBI:29985"/>
    </reaction>
</comment>
<dbReference type="Proteomes" id="UP001148018">
    <property type="component" value="Unassembled WGS sequence"/>
</dbReference>
<keyword evidence="15 34" id="KW-0812">Transmembrane</keyword>
<feature type="transmembrane region" description="Helical" evidence="34">
    <location>
        <begin position="35"/>
        <end position="57"/>
    </location>
</feature>
<evidence type="ECO:0000256" key="25">
    <source>
        <dbReference type="ARBA" id="ARBA00023053"/>
    </source>
</evidence>
<keyword evidence="23 34" id="KW-1133">Transmembrane helix</keyword>
<dbReference type="Gene3D" id="1.25.40.970">
    <property type="match status" value="1"/>
</dbReference>
<comment type="catalytic activity">
    <reaction evidence="32">
        <text>D-aspartate(out) + K(+)(in) + 3 Na(+)(out) + H(+)(out) = D-aspartate(in) + K(+)(out) + 3 Na(+)(in) + H(+)(in)</text>
        <dbReference type="Rhea" id="RHEA:71379"/>
        <dbReference type="ChEBI" id="CHEBI:15378"/>
        <dbReference type="ChEBI" id="CHEBI:29101"/>
        <dbReference type="ChEBI" id="CHEBI:29103"/>
        <dbReference type="ChEBI" id="CHEBI:29990"/>
    </reaction>
</comment>
<dbReference type="PROSITE" id="PS00714">
    <property type="entry name" value="NA_DICARBOXYL_SYMP_2"/>
    <property type="match status" value="1"/>
</dbReference>
<dbReference type="InterPro" id="IPR002893">
    <property type="entry name" value="Znf_MYND"/>
</dbReference>
<dbReference type="GO" id="GO:0070779">
    <property type="term" value="P:D-aspartate import across plasma membrane"/>
    <property type="evidence" value="ECO:0007669"/>
    <property type="project" value="TreeGrafter"/>
</dbReference>
<evidence type="ECO:0000256" key="31">
    <source>
        <dbReference type="ARBA" id="ARBA00048715"/>
    </source>
</evidence>
<feature type="transmembrane region" description="Helical" evidence="34">
    <location>
        <begin position="272"/>
        <end position="297"/>
    </location>
</feature>
<dbReference type="InterPro" id="IPR001991">
    <property type="entry name" value="Na-dicarboxylate_symporter"/>
</dbReference>
<dbReference type="EMBL" id="JANIIK010000043">
    <property type="protein sequence ID" value="KAJ3605826.1"/>
    <property type="molecule type" value="Genomic_DNA"/>
</dbReference>
<dbReference type="Gene3D" id="1.10.3860.10">
    <property type="entry name" value="Sodium:dicarboxylate symporter"/>
    <property type="match status" value="1"/>
</dbReference>
<dbReference type="GO" id="GO:0005313">
    <property type="term" value="F:L-glutamate transmembrane transporter activity"/>
    <property type="evidence" value="ECO:0007669"/>
    <property type="project" value="TreeGrafter"/>
</dbReference>
<evidence type="ECO:0000256" key="32">
    <source>
        <dbReference type="ARBA" id="ARBA00049118"/>
    </source>
</evidence>
<sequence length="1235" mass="136227">MQRFRESIHIRTMKAKRKVEEISKEDIQAFLKKNAFVLFTVGAVVVGIALGFALRPYKMTYREVKYFSFPGELLMRMLQMLVLPLLVSSLITGMAALDSKASGKMGMRAVIYYMTTTFIAVFIGIIIVLIIHPGKGSKAEFGKQQKIEQVSPADAFLDLIRNMFPPNLVQACTQQGVEVEVVEFTREEVIPVAGHVNGVNALGLVVFSMGFGLIIGSMKEQGQVLRDFFDSLNDAIMRLVSIIMWYAPIGILFLIAGKIVEMDDITQMGGQLGMYTITVIIGLTIHAVLILPMLYFVITRQNPFIFIGGLLQALVTALGTSSSSATLPVTFKCLEENNKIDKRVTRFVLPVGATINMDGTALYEALAAIFIAQVNNVEMNFGQILTISITATAASIGAAGIPQAGLVTMVIVLTSVGLPTDDITLIIAVDWFLDRLRTTTNVLGDSIGAGIVEFLSRNELRSKDVEMGNSVLEEKERKKPYKLISQDSDFDNDKRLHSLGRALCIITGASRGFGRAVAVRISELVEPQSVLVLVARSAGDLRTLQAELASSKAGEAGVVVECVVADLGVKEGVESVVKACTPPRSSEDFDHLILVHNAGSLGTSRYARTFTDMSDVNSYLSFNVSSPMCLTAGVLEAFPRRVGLRRTVVNVSSLCALQPFPSWVLYCSGKAAREMMFRVLAEEDPDIRVLSYAPATVWEVTHEKEARTKTCDDRLRNSFAAMFAEDQLLTCEVSCAKLMALLLKDEFKTGAHVVKSLAGRGLKATKDLLAGDVVFTEPSFSAVVFDSLSTKVCHSCFRQQANLHRCAQCKFAHYCDRTCQTSCWNEHKKECGAIRSRSTAPSENVRLAARMLWRIQKDTAIVSDGQLTSVDELLDHVADLTDEDRLELQIDVHNFMDYWPKNTKHQHSVEYISHIFGIINCNAFTLSDQRGLQAVGVGLFPNLCLVNHDCWPNCTVILNHGNQSALNPALHSKRRIELRALEKISEGTELTVSYVDFLNLSAERQRVLKKQYHFSCTCQHCSQHTKDDLMMAAKDLDGSKPSAELIKMVTASSEEYLEKVAKSRLQGDFHEVARLCGEGLSAQENVLADTHLYKLRLQSTASEVLSYMHLFSEAAKLSRKTIDGYMALYHPNNAQLGMAIMRAGVTHWHAGQIETGHELICKAFGVLLITHGPNHPITQDLESMRTQTEAELKMFKQNQEAYITMREAALAKHPAMCMAGGASPGVKMEEVSCKQ</sequence>
<dbReference type="NCBIfam" id="TIGR01500">
    <property type="entry name" value="sepiapter_red"/>
    <property type="match status" value="1"/>
</dbReference>
<evidence type="ECO:0000256" key="16">
    <source>
        <dbReference type="ARBA" id="ARBA00022723"/>
    </source>
</evidence>
<dbReference type="InterPro" id="IPR011990">
    <property type="entry name" value="TPR-like_helical_dom_sf"/>
</dbReference>